<dbReference type="EMBL" id="RDOM01001120">
    <property type="protein sequence ID" value="MBF4275359.1"/>
    <property type="molecule type" value="Genomic_DNA"/>
</dbReference>
<dbReference type="Proteomes" id="UP000722957">
    <property type="component" value="Unassembled WGS sequence"/>
</dbReference>
<organism evidence="1 2">
    <name type="scientific">Vibrio anguillarum</name>
    <name type="common">Listonella anguillarum</name>
    <dbReference type="NCBI Taxonomy" id="55601"/>
    <lineage>
        <taxon>Bacteria</taxon>
        <taxon>Pseudomonadati</taxon>
        <taxon>Pseudomonadota</taxon>
        <taxon>Gammaproteobacteria</taxon>
        <taxon>Vibrionales</taxon>
        <taxon>Vibrionaceae</taxon>
        <taxon>Vibrio</taxon>
    </lineage>
</organism>
<feature type="non-terminal residue" evidence="1">
    <location>
        <position position="1"/>
    </location>
</feature>
<comment type="caution">
    <text evidence="1">The sequence shown here is derived from an EMBL/GenBank/DDBJ whole genome shotgun (WGS) entry which is preliminary data.</text>
</comment>
<evidence type="ECO:0000313" key="2">
    <source>
        <dbReference type="Proteomes" id="UP000722957"/>
    </source>
</evidence>
<protein>
    <submittedName>
        <fullName evidence="1">Transposase</fullName>
    </submittedName>
</protein>
<accession>A0ABD4KY52</accession>
<feature type="non-terminal residue" evidence="1">
    <location>
        <position position="108"/>
    </location>
</feature>
<evidence type="ECO:0000313" key="1">
    <source>
        <dbReference type="EMBL" id="MBF4275359.1"/>
    </source>
</evidence>
<dbReference type="AlphaFoldDB" id="A0ABD4KY52"/>
<name>A0ABD4KY52_VIBAN</name>
<proteinExistence type="predicted"/>
<sequence>HYYHDVLRIWINSTVEGNSKQKRKFIFRRDPRDISTIWFYDPQLEMYYPIPYRNTSFPAVTIWEFKAALSKLKEEGRRAVDEDIIFDAIEKMRLIESSAVSDTKKARR</sequence>
<gene>
    <name evidence="1" type="ORF">EAY07_25805</name>
</gene>
<reference evidence="1 2" key="1">
    <citation type="journal article" date="2021" name="PeerJ">
        <title>Analysis of 44 Vibrio anguillarum genomes reveals high genetic diversity.</title>
        <authorList>
            <person name="Hansen M.J."/>
            <person name="Dalsgaard I."/>
        </authorList>
    </citation>
    <scope>NUCLEOTIDE SEQUENCE [LARGE SCALE GENOMIC DNA]</scope>
    <source>
        <strain evidence="1 2">17-16730-2A</strain>
    </source>
</reference>